<feature type="region of interest" description="Disordered" evidence="1">
    <location>
        <begin position="174"/>
        <end position="193"/>
    </location>
</feature>
<dbReference type="InterPro" id="IPR000956">
    <property type="entry name" value="Stathmin_fam"/>
</dbReference>
<gene>
    <name evidence="2" type="primary">LOC114330540</name>
</gene>
<dbReference type="AlphaFoldDB" id="A0A6P7FIF6"/>
<dbReference type="GO" id="GO:0031110">
    <property type="term" value="P:regulation of microtubule polymerization or depolymerization"/>
    <property type="evidence" value="ECO:0007669"/>
    <property type="project" value="InterPro"/>
</dbReference>
<evidence type="ECO:0000313" key="2">
    <source>
        <dbReference type="RefSeq" id="XP_028135696.1"/>
    </source>
</evidence>
<organism evidence="2">
    <name type="scientific">Diabrotica virgifera virgifera</name>
    <name type="common">western corn rootworm</name>
    <dbReference type="NCBI Taxonomy" id="50390"/>
    <lineage>
        <taxon>Eukaryota</taxon>
        <taxon>Metazoa</taxon>
        <taxon>Ecdysozoa</taxon>
        <taxon>Arthropoda</taxon>
        <taxon>Hexapoda</taxon>
        <taxon>Insecta</taxon>
        <taxon>Pterygota</taxon>
        <taxon>Neoptera</taxon>
        <taxon>Endopterygota</taxon>
        <taxon>Coleoptera</taxon>
        <taxon>Polyphaga</taxon>
        <taxon>Cucujiformia</taxon>
        <taxon>Chrysomeloidea</taxon>
        <taxon>Chrysomelidae</taxon>
        <taxon>Galerucinae</taxon>
        <taxon>Diabroticina</taxon>
        <taxon>Diabroticites</taxon>
        <taxon>Diabrotica</taxon>
    </lineage>
</organism>
<dbReference type="Pfam" id="PF00836">
    <property type="entry name" value="Stathmin"/>
    <property type="match status" value="1"/>
</dbReference>
<evidence type="ECO:0000256" key="1">
    <source>
        <dbReference type="SAM" id="MobiDB-lite"/>
    </source>
</evidence>
<protein>
    <submittedName>
        <fullName evidence="2">Uncharacterized protein LOC114330540 isoform X1</fullName>
    </submittedName>
</protein>
<sequence length="208" mass="23659">MEMLMLIVKVWFIEFRMNPIKNSSGDISILFTDQNYMGCSAAKNLTVEPLDGSLANGHTEARTLPVSPKRQPNIPPLEAEDLQEELLENAAVNNVQQGANGMSFEIAFEDDDTDESIVKKHPPKRILERLEDPHSSPVTLEKLQEKLDEAEIRRQQILAQRIQSAKIRNQMKKLHLDSNTDDEEDGDFLKVPKEDISSRNNTYEIPYA</sequence>
<name>A0A6P7FIF6_DIAVI</name>
<reference evidence="2" key="1">
    <citation type="submission" date="2025-08" db="UniProtKB">
        <authorList>
            <consortium name="RefSeq"/>
        </authorList>
    </citation>
    <scope>IDENTIFICATION</scope>
    <source>
        <tissue evidence="2">Whole insect</tissue>
    </source>
</reference>
<dbReference type="RefSeq" id="XP_028135696.1">
    <property type="nucleotide sequence ID" value="XM_028279895.1"/>
</dbReference>
<proteinExistence type="predicted"/>
<accession>A0A6P7FIF6</accession>
<feature type="region of interest" description="Disordered" evidence="1">
    <location>
        <begin position="54"/>
        <end position="74"/>
    </location>
</feature>
<dbReference type="OrthoDB" id="6344011at2759"/>
<dbReference type="InParanoid" id="A0A6P7FIF6"/>